<comment type="caution">
    <text evidence="2">The sequence shown here is derived from an EMBL/GenBank/DDBJ whole genome shotgun (WGS) entry which is preliminary data.</text>
</comment>
<gene>
    <name evidence="2" type="ORF">Tci_648010</name>
</gene>
<organism evidence="2">
    <name type="scientific">Tanacetum cinerariifolium</name>
    <name type="common">Dalmatian daisy</name>
    <name type="synonym">Chrysanthemum cinerariifolium</name>
    <dbReference type="NCBI Taxonomy" id="118510"/>
    <lineage>
        <taxon>Eukaryota</taxon>
        <taxon>Viridiplantae</taxon>
        <taxon>Streptophyta</taxon>
        <taxon>Embryophyta</taxon>
        <taxon>Tracheophyta</taxon>
        <taxon>Spermatophyta</taxon>
        <taxon>Magnoliopsida</taxon>
        <taxon>eudicotyledons</taxon>
        <taxon>Gunneridae</taxon>
        <taxon>Pentapetalae</taxon>
        <taxon>asterids</taxon>
        <taxon>campanulids</taxon>
        <taxon>Asterales</taxon>
        <taxon>Asteraceae</taxon>
        <taxon>Asteroideae</taxon>
        <taxon>Anthemideae</taxon>
        <taxon>Anthemidinae</taxon>
        <taxon>Tanacetum</taxon>
    </lineage>
</organism>
<reference evidence="2" key="1">
    <citation type="journal article" date="2019" name="Sci. Rep.">
        <title>Draft genome of Tanacetum cinerariifolium, the natural source of mosquito coil.</title>
        <authorList>
            <person name="Yamashiro T."/>
            <person name="Shiraishi A."/>
            <person name="Satake H."/>
            <person name="Nakayama K."/>
        </authorList>
    </citation>
    <scope>NUCLEOTIDE SEQUENCE</scope>
</reference>
<name>A0A699K4C7_TANCI</name>
<evidence type="ECO:0000256" key="1">
    <source>
        <dbReference type="SAM" id="MobiDB-lite"/>
    </source>
</evidence>
<protein>
    <submittedName>
        <fullName evidence="2">Uncharacterized protein</fullName>
    </submittedName>
</protein>
<sequence>MTSHLNAVKKIFKYLKGQPTLATSSTEAEYVAIASCCGQFWSTATLRAPELGPPAILATIDNTPYTISEELVRSRLQLADDGGVTNLPILKIYSGMDTLGYVTEGIEIRVTQQYKVLVFSSKLFANMRLNFAGNPMLLLPTMILQAVAGGGAEVASQDVPHPVPAPDQSTPHLTTPFDVN</sequence>
<dbReference type="EMBL" id="BKCJ010482758">
    <property type="protein sequence ID" value="GFA76038.1"/>
    <property type="molecule type" value="Genomic_DNA"/>
</dbReference>
<proteinExistence type="predicted"/>
<feature type="region of interest" description="Disordered" evidence="1">
    <location>
        <begin position="155"/>
        <end position="180"/>
    </location>
</feature>
<dbReference type="AlphaFoldDB" id="A0A699K4C7"/>
<evidence type="ECO:0000313" key="2">
    <source>
        <dbReference type="EMBL" id="GFA76038.1"/>
    </source>
</evidence>
<accession>A0A699K4C7</accession>